<evidence type="ECO:0000256" key="1">
    <source>
        <dbReference type="SAM" id="Phobius"/>
    </source>
</evidence>
<evidence type="ECO:0000313" key="2">
    <source>
        <dbReference type="EMBL" id="MEK8128062.1"/>
    </source>
</evidence>
<comment type="caution">
    <text evidence="2">The sequence shown here is derived from an EMBL/GenBank/DDBJ whole genome shotgun (WGS) entry which is preliminary data.</text>
</comment>
<protein>
    <submittedName>
        <fullName evidence="2">Uncharacterized protein</fullName>
    </submittedName>
</protein>
<keyword evidence="1" id="KW-0472">Membrane</keyword>
<feature type="transmembrane region" description="Helical" evidence="1">
    <location>
        <begin position="63"/>
        <end position="89"/>
    </location>
</feature>
<keyword evidence="1" id="KW-0812">Transmembrane</keyword>
<name>A0ABU9DGR0_9BACL</name>
<keyword evidence="3" id="KW-1185">Reference proteome</keyword>
<organism evidence="2 3">
    <name type="scientific">Paenibacillus filicis</name>
    <dbReference type="NCBI Taxonomy" id="669464"/>
    <lineage>
        <taxon>Bacteria</taxon>
        <taxon>Bacillati</taxon>
        <taxon>Bacillota</taxon>
        <taxon>Bacilli</taxon>
        <taxon>Bacillales</taxon>
        <taxon>Paenibacillaceae</taxon>
        <taxon>Paenibacillus</taxon>
    </lineage>
</organism>
<dbReference type="EMBL" id="JBBPCC010000004">
    <property type="protein sequence ID" value="MEK8128062.1"/>
    <property type="molecule type" value="Genomic_DNA"/>
</dbReference>
<sequence length="103" mass="11254">MRLSQVFIIITALLEAILGIPFIGGTIVISMSYTPLVVMFILHVVTLALALRESGPKIGSLAGIFTSLIAWIPFVGMVMHILTAIILFVSSFTGGTYRDRSWR</sequence>
<gene>
    <name evidence="2" type="ORF">WMW72_09125</name>
</gene>
<accession>A0ABU9DGR0</accession>
<evidence type="ECO:0000313" key="3">
    <source>
        <dbReference type="Proteomes" id="UP001469365"/>
    </source>
</evidence>
<dbReference type="Proteomes" id="UP001469365">
    <property type="component" value="Unassembled WGS sequence"/>
</dbReference>
<reference evidence="2 3" key="1">
    <citation type="submission" date="2024-04" db="EMBL/GenBank/DDBJ databases">
        <title>draft genome sequnece of Paenibacillus filicis.</title>
        <authorList>
            <person name="Kim D.-U."/>
        </authorList>
    </citation>
    <scope>NUCLEOTIDE SEQUENCE [LARGE SCALE GENOMIC DNA]</scope>
    <source>
        <strain evidence="2 3">KACC14197</strain>
    </source>
</reference>
<keyword evidence="1" id="KW-1133">Transmembrane helix</keyword>
<feature type="transmembrane region" description="Helical" evidence="1">
    <location>
        <begin position="29"/>
        <end position="51"/>
    </location>
</feature>
<proteinExistence type="predicted"/>